<feature type="region of interest" description="Disordered" evidence="1">
    <location>
        <begin position="119"/>
        <end position="160"/>
    </location>
</feature>
<proteinExistence type="predicted"/>
<dbReference type="AlphaFoldDB" id="A0ABD1YLJ2"/>
<dbReference type="EMBL" id="JBHFFA010000004">
    <property type="protein sequence ID" value="KAL2631375.1"/>
    <property type="molecule type" value="Genomic_DNA"/>
</dbReference>
<feature type="region of interest" description="Disordered" evidence="1">
    <location>
        <begin position="33"/>
        <end position="70"/>
    </location>
</feature>
<protein>
    <submittedName>
        <fullName evidence="2">Uncharacterized protein</fullName>
    </submittedName>
</protein>
<comment type="caution">
    <text evidence="2">The sequence shown here is derived from an EMBL/GenBank/DDBJ whole genome shotgun (WGS) entry which is preliminary data.</text>
</comment>
<keyword evidence="3" id="KW-1185">Reference proteome</keyword>
<name>A0ABD1YLJ2_9MARC</name>
<dbReference type="Proteomes" id="UP001605036">
    <property type="component" value="Unassembled WGS sequence"/>
</dbReference>
<evidence type="ECO:0000256" key="1">
    <source>
        <dbReference type="SAM" id="MobiDB-lite"/>
    </source>
</evidence>
<accession>A0ABD1YLJ2</accession>
<organism evidence="2 3">
    <name type="scientific">Riccia fluitans</name>
    <dbReference type="NCBI Taxonomy" id="41844"/>
    <lineage>
        <taxon>Eukaryota</taxon>
        <taxon>Viridiplantae</taxon>
        <taxon>Streptophyta</taxon>
        <taxon>Embryophyta</taxon>
        <taxon>Marchantiophyta</taxon>
        <taxon>Marchantiopsida</taxon>
        <taxon>Marchantiidae</taxon>
        <taxon>Marchantiales</taxon>
        <taxon>Ricciaceae</taxon>
        <taxon>Riccia</taxon>
    </lineage>
</organism>
<reference evidence="2 3" key="1">
    <citation type="submission" date="2024-09" db="EMBL/GenBank/DDBJ databases">
        <title>Chromosome-scale assembly of Riccia fluitans.</title>
        <authorList>
            <person name="Paukszto L."/>
            <person name="Sawicki J."/>
            <person name="Karawczyk K."/>
            <person name="Piernik-Szablinska J."/>
            <person name="Szczecinska M."/>
            <person name="Mazdziarz M."/>
        </authorList>
    </citation>
    <scope>NUCLEOTIDE SEQUENCE [LARGE SCALE GENOMIC DNA]</scope>
    <source>
        <strain evidence="2">Rf_01</strain>
        <tissue evidence="2">Aerial parts of the thallus</tissue>
    </source>
</reference>
<evidence type="ECO:0000313" key="3">
    <source>
        <dbReference type="Proteomes" id="UP001605036"/>
    </source>
</evidence>
<feature type="compositionally biased region" description="Polar residues" evidence="1">
    <location>
        <begin position="127"/>
        <end position="144"/>
    </location>
</feature>
<evidence type="ECO:0000313" key="2">
    <source>
        <dbReference type="EMBL" id="KAL2631375.1"/>
    </source>
</evidence>
<gene>
    <name evidence="2" type="ORF">R1flu_016061</name>
</gene>
<sequence>MVMGAIDGWQRVDGGGRDFGDLSPWSFISRKSEGRRQWGGELTGETAGPIPAAPEKEVGEADAGSRGCGPHAGVSAEAEAFLLKLPLRWVNFKILVFRWVAICPSADAVETAGGLLQPQKEKAATQEEGQSNVSQSSPPETNRGQELDSAVEASPASSREVTGISAHAKYGLLISSTLENSPSHKIVNKYLARNTSAFASSIPAIERDYRGGMHIKIRTVFEANKTVLGNWLAKIVEEASARQIPSPGVVTSQPHDHFTICKLPVDLEASVSDSRYTELRDFIKDAIS</sequence>